<reference evidence="7 8" key="1">
    <citation type="submission" date="2019-09" db="EMBL/GenBank/DDBJ databases">
        <title>Isolation and identification of active actinomycetes.</title>
        <authorList>
            <person name="Yu Z."/>
            <person name="Han C."/>
            <person name="Yu B."/>
        </authorList>
    </citation>
    <scope>NUCLEOTIDE SEQUENCE [LARGE SCALE GENOMIC DNA]</scope>
    <source>
        <strain evidence="7 8">NEAU-H2</strain>
    </source>
</reference>
<evidence type="ECO:0000313" key="8">
    <source>
        <dbReference type="Proteomes" id="UP000442990"/>
    </source>
</evidence>
<dbReference type="InterPro" id="IPR002513">
    <property type="entry name" value="Tn3_Tnp_DDE_dom"/>
</dbReference>
<evidence type="ECO:0000259" key="6">
    <source>
        <dbReference type="Pfam" id="PF13700"/>
    </source>
</evidence>
<keyword evidence="3" id="KW-0238">DNA-binding</keyword>
<evidence type="ECO:0000256" key="2">
    <source>
        <dbReference type="ARBA" id="ARBA00022578"/>
    </source>
</evidence>
<dbReference type="GO" id="GO:0004803">
    <property type="term" value="F:transposase activity"/>
    <property type="evidence" value="ECO:0007669"/>
    <property type="project" value="InterPro"/>
</dbReference>
<evidence type="ECO:0000256" key="3">
    <source>
        <dbReference type="ARBA" id="ARBA00023125"/>
    </source>
</evidence>
<feature type="domain" description="DUF4158" evidence="6">
    <location>
        <begin position="7"/>
        <end position="166"/>
    </location>
</feature>
<keyword evidence="2" id="KW-0815">Transposition</keyword>
<feature type="domain" description="Tn3 transposase DDE" evidence="5">
    <location>
        <begin position="613"/>
        <end position="1002"/>
    </location>
</feature>
<sequence length="1022" mass="114899">MRRMASVERTAYPRFKRTISSRELHEAFTPGTAEVAWARGKARSPEHLLALVVLLKSYQKLGYFPDLGEVPELVVGHVRGLLEQDESVSPRHDSVRTAARQRDFIRERIGVVYDMEKAREVAAVAIREAVQTKDNPADLINVALEKLVKARMELPGYSTLDEMASAIRTEANEDFFAAIVSRMDEVDRARLLGLLRVPAGGRSRFDELKRPAKAPTVSRLREHLAHLDRLEAMGATATWLQGVPPGKVEHFAGQAKVLDAAEMSKVGMVKRLALLASLLRMAKVRARDELVTMLCKRMGSITKKAKEDLERIRERHRAESERLIAVLGEVLEAARDAVGFDGESVTVPTSVRKQNAVHAECGKAVLERLEKAGGLAKLSEDHELVSAHHGDNYAPLMRRHFRSHRKVLLDLTETLSMVATSTDDTVLQAVGFCQAMRHRGSQWVPVTYTVAQEDGTEKTKTVSADFASQMWQRILFDKHKPGKINRRHFEVCTLFYLTQELRTGDVAVIGSESYADLHDQLLSWQACEPLVADYCEQAGLPATAPAFTAALKQKLTATAAKVDAGYPDNADLTIDTASGKIVLTPRKGKDRRKSAQDLEAEILRRLPGWSLLDVLARTAYWIRWWRHFGPASGSDPKIRDKLARYVLTVFCYGTNAGPAQVARHMRQKVSVHELSLAGNQHITAEKLNAASADVIDMFIQLDLAHVWGDVGKAGIDGSQYDTWENNMLAESHIRYGGFGGISMRHVSDTYIALFSHFIPCGVWEAVYLFEGLLKNQSEVTVDIVHGDTQGQSLPVFGLAHMLGVELLPRIRNWKDLTFYRPSATMKYQHIDPLFGDPQKDVINWRLIENHWQDLMRVVLSIREGRLSSAALLRRLGNESRRNRIYQAYRELGRVMRTIVLLRFLSEPELRESIQAMTNKVEAFHKFSNWLMFASDVLQDNDPDHQEKTIKFNGLLANCLIFHTAVDITKVANDLIDEGWEVDPVDLATVTPYITSKTRRFGTWHLDMEPPENEAVGRLRMAA</sequence>
<accession>A0A7J5DPB0</accession>
<protein>
    <submittedName>
        <fullName evidence="7">Tn3 family transposase</fullName>
    </submittedName>
</protein>
<dbReference type="AlphaFoldDB" id="A0A7J5DPB0"/>
<gene>
    <name evidence="7" type="ORF">F8144_01105</name>
</gene>
<evidence type="ECO:0000259" key="5">
    <source>
        <dbReference type="Pfam" id="PF01526"/>
    </source>
</evidence>
<dbReference type="GO" id="GO:0003677">
    <property type="term" value="F:DNA binding"/>
    <property type="evidence" value="ECO:0007669"/>
    <property type="project" value="UniProtKB-KW"/>
</dbReference>
<comment type="caution">
    <text evidence="7">The sequence shown here is derived from an EMBL/GenBank/DDBJ whole genome shotgun (WGS) entry which is preliminary data.</text>
</comment>
<name>A0A7J5DPB0_9ACTN</name>
<dbReference type="NCBIfam" id="NF033527">
    <property type="entry name" value="transpos_Tn3"/>
    <property type="match status" value="1"/>
</dbReference>
<evidence type="ECO:0000256" key="4">
    <source>
        <dbReference type="ARBA" id="ARBA00023172"/>
    </source>
</evidence>
<dbReference type="Pfam" id="PF01526">
    <property type="entry name" value="DDE_Tnp_Tn3"/>
    <property type="match status" value="1"/>
</dbReference>
<proteinExistence type="inferred from homology"/>
<dbReference type="InterPro" id="IPR047653">
    <property type="entry name" value="Tn3-like_transpos"/>
</dbReference>
<dbReference type="Proteomes" id="UP000442990">
    <property type="component" value="Unassembled WGS sequence"/>
</dbReference>
<dbReference type="Pfam" id="PF13700">
    <property type="entry name" value="DUF4158"/>
    <property type="match status" value="1"/>
</dbReference>
<comment type="similarity">
    <text evidence="1">Belongs to the transposase 7 family.</text>
</comment>
<dbReference type="InterPro" id="IPR025296">
    <property type="entry name" value="DUF4158"/>
</dbReference>
<dbReference type="EMBL" id="WBKG01000001">
    <property type="protein sequence ID" value="KAB1990576.1"/>
    <property type="molecule type" value="Genomic_DNA"/>
</dbReference>
<keyword evidence="4" id="KW-0233">DNA recombination</keyword>
<evidence type="ECO:0000313" key="7">
    <source>
        <dbReference type="EMBL" id="KAB1990576.1"/>
    </source>
</evidence>
<keyword evidence="8" id="KW-1185">Reference proteome</keyword>
<evidence type="ECO:0000256" key="1">
    <source>
        <dbReference type="ARBA" id="ARBA00009402"/>
    </source>
</evidence>
<organism evidence="7 8">
    <name type="scientific">Streptomyces triticiradicis</name>
    <dbReference type="NCBI Taxonomy" id="2651189"/>
    <lineage>
        <taxon>Bacteria</taxon>
        <taxon>Bacillati</taxon>
        <taxon>Actinomycetota</taxon>
        <taxon>Actinomycetes</taxon>
        <taxon>Kitasatosporales</taxon>
        <taxon>Streptomycetaceae</taxon>
        <taxon>Streptomyces</taxon>
    </lineage>
</organism>
<dbReference type="GO" id="GO:0006313">
    <property type="term" value="P:DNA transposition"/>
    <property type="evidence" value="ECO:0007669"/>
    <property type="project" value="InterPro"/>
</dbReference>